<dbReference type="RefSeq" id="WP_066471260.1">
    <property type="nucleotide sequence ID" value="NZ_BCNT01000001.1"/>
</dbReference>
<dbReference type="EMBL" id="JBHUMV010000008">
    <property type="protein sequence ID" value="MFD2755972.1"/>
    <property type="molecule type" value="Genomic_DNA"/>
</dbReference>
<comment type="caution">
    <text evidence="2">The sequence shown here is derived from an EMBL/GenBank/DDBJ whole genome shotgun (WGS) entry which is preliminary data.</text>
</comment>
<evidence type="ECO:0000313" key="3">
    <source>
        <dbReference type="Proteomes" id="UP001597463"/>
    </source>
</evidence>
<dbReference type="Proteomes" id="UP001597463">
    <property type="component" value="Unassembled WGS sequence"/>
</dbReference>
<feature type="region of interest" description="Disordered" evidence="1">
    <location>
        <begin position="178"/>
        <end position="230"/>
    </location>
</feature>
<protein>
    <submittedName>
        <fullName evidence="2">Uncharacterized protein</fullName>
    </submittedName>
</protein>
<reference evidence="3" key="1">
    <citation type="journal article" date="2019" name="Int. J. Syst. Evol. Microbiol.">
        <title>The Global Catalogue of Microorganisms (GCM) 10K type strain sequencing project: providing services to taxonomists for standard genome sequencing and annotation.</title>
        <authorList>
            <consortium name="The Broad Institute Genomics Platform"/>
            <consortium name="The Broad Institute Genome Sequencing Center for Infectious Disease"/>
            <person name="Wu L."/>
            <person name="Ma J."/>
        </authorList>
    </citation>
    <scope>NUCLEOTIDE SEQUENCE [LARGE SCALE GENOMIC DNA]</scope>
    <source>
        <strain evidence="3">TISTR 1906</strain>
    </source>
</reference>
<organism evidence="2 3">
    <name type="scientific">Comamonas terrae</name>
    <dbReference type="NCBI Taxonomy" id="673548"/>
    <lineage>
        <taxon>Bacteria</taxon>
        <taxon>Pseudomonadati</taxon>
        <taxon>Pseudomonadota</taxon>
        <taxon>Betaproteobacteria</taxon>
        <taxon>Burkholderiales</taxon>
        <taxon>Comamonadaceae</taxon>
        <taxon>Comamonas</taxon>
    </lineage>
</organism>
<accession>A0ABW5UQS8</accession>
<feature type="compositionally biased region" description="Acidic residues" evidence="1">
    <location>
        <begin position="197"/>
        <end position="212"/>
    </location>
</feature>
<proteinExistence type="predicted"/>
<name>A0ABW5UQS8_9BURK</name>
<evidence type="ECO:0000256" key="1">
    <source>
        <dbReference type="SAM" id="MobiDB-lite"/>
    </source>
</evidence>
<sequence>MAFELAEPTTVAITNANPRRELHGEEKVRAIDLSFTLTGENTLLDLIEPGLREHHYCNNALKDGQDPLPGVVIPLPNLRHPQLPLIYHYGKGQKWRGYHFIWDWGIDENHVDFTDAVLSGLQYELSEGGSVTIKGTISYNGEELQDNDLFGELSGLAAEGEISIKLLAPAELVQAKKGYRAGKPDTPPARDSGSGELDFDDDDEDSEEEGDGEERTPESAFADSVLGDQQ</sequence>
<evidence type="ECO:0000313" key="2">
    <source>
        <dbReference type="EMBL" id="MFD2755972.1"/>
    </source>
</evidence>
<keyword evidence="3" id="KW-1185">Reference proteome</keyword>
<gene>
    <name evidence="2" type="ORF">ACFSW6_18035</name>
</gene>